<keyword evidence="4" id="KW-1185">Reference proteome</keyword>
<dbReference type="Proteomes" id="UP001194696">
    <property type="component" value="Unassembled WGS sequence"/>
</dbReference>
<feature type="compositionally biased region" description="Polar residues" evidence="1">
    <location>
        <begin position="1"/>
        <end position="11"/>
    </location>
</feature>
<feature type="region of interest" description="Disordered" evidence="1">
    <location>
        <begin position="1"/>
        <end position="120"/>
    </location>
</feature>
<gene>
    <name evidence="3" type="ORF">BGZ96_005746</name>
</gene>
<protein>
    <submittedName>
        <fullName evidence="3">Uncharacterized protein</fullName>
    </submittedName>
</protein>
<feature type="compositionally biased region" description="Low complexity" evidence="1">
    <location>
        <begin position="22"/>
        <end position="72"/>
    </location>
</feature>
<feature type="region of interest" description="Disordered" evidence="1">
    <location>
        <begin position="250"/>
        <end position="278"/>
    </location>
</feature>
<evidence type="ECO:0000313" key="4">
    <source>
        <dbReference type="Proteomes" id="UP001194696"/>
    </source>
</evidence>
<evidence type="ECO:0000256" key="2">
    <source>
        <dbReference type="SAM" id="Phobius"/>
    </source>
</evidence>
<feature type="transmembrane region" description="Helical" evidence="2">
    <location>
        <begin position="218"/>
        <end position="241"/>
    </location>
</feature>
<keyword evidence="2" id="KW-0812">Transmembrane</keyword>
<proteinExistence type="predicted"/>
<evidence type="ECO:0000313" key="3">
    <source>
        <dbReference type="EMBL" id="KAG0290830.1"/>
    </source>
</evidence>
<accession>A0ABQ7K5A3</accession>
<dbReference type="EMBL" id="JAAAIM010000272">
    <property type="protein sequence ID" value="KAG0290830.1"/>
    <property type="molecule type" value="Genomic_DNA"/>
</dbReference>
<evidence type="ECO:0000256" key="1">
    <source>
        <dbReference type="SAM" id="MobiDB-lite"/>
    </source>
</evidence>
<comment type="caution">
    <text evidence="3">The sequence shown here is derived from an EMBL/GenBank/DDBJ whole genome shotgun (WGS) entry which is preliminary data.</text>
</comment>
<sequence>MASPYSTTQSIVFVPTTPSPSNPHSIIPSSSSEGSPAVSQKTYLSPHSIIPSSSEVSLSSPASSSATTTRSPQAVSTGPDHPDSKQHHQQPVVYNAADAGGTPGPWSQSTNVYYPPPLPQYEEQGEQYAKATIEPQQHLQQQQPQQHYQQHQYQQQQHQQQQYQQYHQQQQPSEQSFPMYPVGHPNANDPNLHKPPIDTTRKDIIGGKKSSFRSSKKCLCLVILIPIILGIVLGVLFGVILKKDNNDSNNPPLPGGGGGGSSSGSSSSTRTTTTAGSYPVPTGFPDITNCVLACQATLTACTEKCGSASNMECQSGCFSTFTNCSIGCAGVSI</sequence>
<reference evidence="3 4" key="1">
    <citation type="journal article" date="2020" name="Fungal Divers.">
        <title>Resolving the Mortierellaceae phylogeny through synthesis of multi-gene phylogenetics and phylogenomics.</title>
        <authorList>
            <person name="Vandepol N."/>
            <person name="Liber J."/>
            <person name="Desiro A."/>
            <person name="Na H."/>
            <person name="Kennedy M."/>
            <person name="Barry K."/>
            <person name="Grigoriev I.V."/>
            <person name="Miller A.N."/>
            <person name="O'Donnell K."/>
            <person name="Stajich J.E."/>
            <person name="Bonito G."/>
        </authorList>
    </citation>
    <scope>NUCLEOTIDE SEQUENCE [LARGE SCALE GENOMIC DNA]</scope>
    <source>
        <strain evidence="3 4">AD045</strain>
    </source>
</reference>
<feature type="compositionally biased region" description="Low complexity" evidence="1">
    <location>
        <begin position="263"/>
        <end position="277"/>
    </location>
</feature>
<name>A0ABQ7K5A3_9FUNG</name>
<feature type="compositionally biased region" description="Basic and acidic residues" evidence="1">
    <location>
        <begin position="191"/>
        <end position="203"/>
    </location>
</feature>
<feature type="compositionally biased region" description="Low complexity" evidence="1">
    <location>
        <begin position="136"/>
        <end position="171"/>
    </location>
</feature>
<feature type="region of interest" description="Disordered" evidence="1">
    <location>
        <begin position="134"/>
        <end position="203"/>
    </location>
</feature>
<keyword evidence="2" id="KW-1133">Transmembrane helix</keyword>
<organism evidence="3 4">
    <name type="scientific">Linnemannia gamsii</name>
    <dbReference type="NCBI Taxonomy" id="64522"/>
    <lineage>
        <taxon>Eukaryota</taxon>
        <taxon>Fungi</taxon>
        <taxon>Fungi incertae sedis</taxon>
        <taxon>Mucoromycota</taxon>
        <taxon>Mortierellomycotina</taxon>
        <taxon>Mortierellomycetes</taxon>
        <taxon>Mortierellales</taxon>
        <taxon>Mortierellaceae</taxon>
        <taxon>Linnemannia</taxon>
    </lineage>
</organism>
<keyword evidence="2" id="KW-0472">Membrane</keyword>